<feature type="transmembrane region" description="Helical" evidence="1">
    <location>
        <begin position="38"/>
        <end position="61"/>
    </location>
</feature>
<protein>
    <recommendedName>
        <fullName evidence="2">Transmembrane protein 135 N-terminal domain-containing protein</fullName>
    </recommendedName>
</protein>
<dbReference type="AlphaFoldDB" id="A0A7R9K1U6"/>
<proteinExistence type="predicted"/>
<dbReference type="EMBL" id="OE842186">
    <property type="protein sequence ID" value="CAD7598891.1"/>
    <property type="molecule type" value="Genomic_DNA"/>
</dbReference>
<reference evidence="3" key="1">
    <citation type="submission" date="2020-11" db="EMBL/GenBank/DDBJ databases">
        <authorList>
            <person name="Tran Van P."/>
        </authorList>
    </citation>
    <scope>NUCLEOTIDE SEQUENCE</scope>
</reference>
<accession>A0A7R9K1U6</accession>
<feature type="domain" description="Transmembrane protein 135 N-terminal" evidence="2">
    <location>
        <begin position="24"/>
        <end position="138"/>
    </location>
</feature>
<evidence type="ECO:0000313" key="3">
    <source>
        <dbReference type="EMBL" id="CAD7598891.1"/>
    </source>
</evidence>
<gene>
    <name evidence="3" type="ORF">TGEB3V08_LOCUS7216</name>
</gene>
<feature type="transmembrane region" description="Helical" evidence="1">
    <location>
        <begin position="107"/>
        <end position="124"/>
    </location>
</feature>
<feature type="transmembrane region" description="Helical" evidence="1">
    <location>
        <begin position="82"/>
        <end position="101"/>
    </location>
</feature>
<keyword evidence="1" id="KW-0472">Membrane</keyword>
<dbReference type="Pfam" id="PF15982">
    <property type="entry name" value="TMEM135_C_rich"/>
    <property type="match status" value="1"/>
</dbReference>
<evidence type="ECO:0000256" key="1">
    <source>
        <dbReference type="SAM" id="Phobius"/>
    </source>
</evidence>
<keyword evidence="1" id="KW-1133">Transmembrane helix</keyword>
<dbReference type="InterPro" id="IPR031926">
    <property type="entry name" value="TMEM135_N"/>
</dbReference>
<organism evidence="3">
    <name type="scientific">Timema genevievae</name>
    <name type="common">Walking stick</name>
    <dbReference type="NCBI Taxonomy" id="629358"/>
    <lineage>
        <taxon>Eukaryota</taxon>
        <taxon>Metazoa</taxon>
        <taxon>Ecdysozoa</taxon>
        <taxon>Arthropoda</taxon>
        <taxon>Hexapoda</taxon>
        <taxon>Insecta</taxon>
        <taxon>Pterygota</taxon>
        <taxon>Neoptera</taxon>
        <taxon>Polyneoptera</taxon>
        <taxon>Phasmatodea</taxon>
        <taxon>Timematodea</taxon>
        <taxon>Timematoidea</taxon>
        <taxon>Timematidae</taxon>
        <taxon>Timema</taxon>
    </lineage>
</organism>
<sequence>MVAPSRLPKITADQVFEGKTCGFAVHRWTENCTRASLYMAWSCFIGANKFFIPIYVAQLLVKNKNIDREYLKKQAKAYMKSILFGWFMGTTFLPVCCPLVNMVGFSHYLTVFVPALVGGLGIFFEHHHKRGFITCSYTGFCSELSLKQYPQPTGRHLLAKIVPACVDRGC</sequence>
<keyword evidence="1" id="KW-0812">Transmembrane</keyword>
<name>A0A7R9K1U6_TIMGE</name>
<evidence type="ECO:0000259" key="2">
    <source>
        <dbReference type="Pfam" id="PF15982"/>
    </source>
</evidence>